<evidence type="ECO:0000259" key="3">
    <source>
        <dbReference type="SMART" id="SM00858"/>
    </source>
</evidence>
<dbReference type="Pfam" id="PF20629">
    <property type="entry name" value="GD_AH_C"/>
    <property type="match status" value="1"/>
</dbReference>
<dbReference type="STRING" id="1423734.FC83_GL001345"/>
<evidence type="ECO:0000256" key="1">
    <source>
        <dbReference type="ARBA" id="ARBA00010986"/>
    </source>
</evidence>
<dbReference type="PATRIC" id="fig|1423734.3.peg.1360"/>
<dbReference type="Proteomes" id="UP000051236">
    <property type="component" value="Unassembled WGS sequence"/>
</dbReference>
<reference evidence="4 5" key="1">
    <citation type="journal article" date="2015" name="Genome Announc.">
        <title>Expanding the biotechnology potential of lactobacilli through comparative genomics of 213 strains and associated genera.</title>
        <authorList>
            <person name="Sun Z."/>
            <person name="Harris H.M."/>
            <person name="McCann A."/>
            <person name="Guo C."/>
            <person name="Argimon S."/>
            <person name="Zhang W."/>
            <person name="Yang X."/>
            <person name="Jeffery I.B."/>
            <person name="Cooney J.C."/>
            <person name="Kagawa T.F."/>
            <person name="Liu W."/>
            <person name="Song Y."/>
            <person name="Salvetti E."/>
            <person name="Wrobel A."/>
            <person name="Rasinkangas P."/>
            <person name="Parkhill J."/>
            <person name="Rea M.C."/>
            <person name="O'Sullivan O."/>
            <person name="Ritari J."/>
            <person name="Douillard F.P."/>
            <person name="Paul Ross R."/>
            <person name="Yang R."/>
            <person name="Briner A.E."/>
            <person name="Felis G.E."/>
            <person name="de Vos W.M."/>
            <person name="Barrangou R."/>
            <person name="Klaenhammer T.R."/>
            <person name="Caufield P.W."/>
            <person name="Cui Y."/>
            <person name="Zhang H."/>
            <person name="O'Toole P.W."/>
        </authorList>
    </citation>
    <scope>NUCLEOTIDE SEQUENCE [LARGE SCALE GENOMIC DNA]</scope>
    <source>
        <strain evidence="4 5">DSM 18527</strain>
    </source>
</reference>
<evidence type="ECO:0000313" key="4">
    <source>
        <dbReference type="EMBL" id="KRM30787.1"/>
    </source>
</evidence>
<dbReference type="Pfam" id="PF04295">
    <property type="entry name" value="GD_AH_second"/>
    <property type="match status" value="1"/>
</dbReference>
<gene>
    <name evidence="4" type="ORF">FC83_GL001345</name>
</gene>
<dbReference type="EMBL" id="AZGA01000087">
    <property type="protein sequence ID" value="KRM30787.1"/>
    <property type="molecule type" value="Genomic_DNA"/>
</dbReference>
<comment type="similarity">
    <text evidence="1">Belongs to the UxaA family.</text>
</comment>
<protein>
    <submittedName>
        <fullName evidence="4">Galactarate dehydratase</fullName>
    </submittedName>
</protein>
<keyword evidence="2" id="KW-0456">Lyase</keyword>
<feature type="domain" description="SAF" evidence="3">
    <location>
        <begin position="11"/>
        <end position="79"/>
    </location>
</feature>
<dbReference type="InterPro" id="IPR013974">
    <property type="entry name" value="SAF"/>
</dbReference>
<evidence type="ECO:0000313" key="5">
    <source>
        <dbReference type="Proteomes" id="UP000051236"/>
    </source>
</evidence>
<dbReference type="Pfam" id="PF08666">
    <property type="entry name" value="SAF"/>
    <property type="match status" value="1"/>
</dbReference>
<accession>X0QMC5</accession>
<comment type="caution">
    <text evidence="4">The sequence shown here is derived from an EMBL/GenBank/DDBJ whole genome shotgun (WGS) entry which is preliminary data.</text>
</comment>
<keyword evidence="5" id="KW-1185">Reference proteome</keyword>
<dbReference type="GO" id="GO:0008867">
    <property type="term" value="F:galactarate dehydratase activity"/>
    <property type="evidence" value="ECO:0007669"/>
    <property type="project" value="TreeGrafter"/>
</dbReference>
<dbReference type="RefSeq" id="WP_035452505.1">
    <property type="nucleotide sequence ID" value="NZ_AZGA01000087.1"/>
</dbReference>
<sequence>MKHVVKMRNRDNVAIALHDIQAGTAIEGGITANHDIPQAHKIALIPIPKGEPVIRYGVVLGYAKENILAGDWINEDSLNLPASPDLNELEYGIDIHEKLPEPSVKTFMGYDNPESEYAGTRNILGIQTMVQCVVGILNVAVQQMKTELLPKYPNVDDIVVISHAYGCGVAIDAPEAKIPIRAVKNIMKNPNFGGQLMVVGLGCEKLTPDKVMDPDDINDDNFILLQDHHGFENILEAIKVMAEKKLKILNQRQRVELPLSKLSVGMQCGGSDAFSGVTANPAAGYASDMLVNAGATVMFSEVTEVRDGVPFIAHRVLDKPNCDKLAKEMSWYDNYLKEGGVDRSANPTPGNRAGGLSTIVEKSMGSIAKSGAAPIAQVVSAGEIPSRHGLIFNATPASDFVCGTMQLASGMGVEVFMTGRGTPYNLAAAPVIKVCSRTDLKEFWQDLIDINAGSIATGEKSVADVGQEIFDEIIAVASGVQPTAEKLGLFNDICIFNPAPIT</sequence>
<organism evidence="4 5">
    <name type="scientific">Agrilactobacillus composti DSM 18527 = JCM 14202</name>
    <dbReference type="NCBI Taxonomy" id="1423734"/>
    <lineage>
        <taxon>Bacteria</taxon>
        <taxon>Bacillati</taxon>
        <taxon>Bacillota</taxon>
        <taxon>Bacilli</taxon>
        <taxon>Lactobacillales</taxon>
        <taxon>Lactobacillaceae</taxon>
        <taxon>Agrilactobacillus</taxon>
    </lineage>
</organism>
<dbReference type="InterPro" id="IPR052172">
    <property type="entry name" value="UxaA_altronate/galactarate_dh"/>
</dbReference>
<dbReference type="GO" id="GO:0019698">
    <property type="term" value="P:D-galacturonate catabolic process"/>
    <property type="evidence" value="ECO:0007669"/>
    <property type="project" value="TreeGrafter"/>
</dbReference>
<dbReference type="GO" id="GO:0046392">
    <property type="term" value="P:galactarate catabolic process"/>
    <property type="evidence" value="ECO:0007669"/>
    <property type="project" value="TreeGrafter"/>
</dbReference>
<dbReference type="Gene3D" id="2.30.130.110">
    <property type="match status" value="1"/>
</dbReference>
<dbReference type="OrthoDB" id="9804574at2"/>
<dbReference type="InterPro" id="IPR048332">
    <property type="entry name" value="GD_AH_C"/>
</dbReference>
<name>X0QMC5_9LACO</name>
<evidence type="ECO:0000256" key="2">
    <source>
        <dbReference type="ARBA" id="ARBA00023239"/>
    </source>
</evidence>
<dbReference type="eggNOG" id="COG2721">
    <property type="taxonomic scope" value="Bacteria"/>
</dbReference>
<dbReference type="InterPro" id="IPR007392">
    <property type="entry name" value="GD_AH_second"/>
</dbReference>
<dbReference type="PANTHER" id="PTHR30536:SF1">
    <property type="entry name" value="GALACTARATE DEHYDRATASE (L-THREO-FORMING)"/>
    <property type="match status" value="1"/>
</dbReference>
<dbReference type="CDD" id="cd11613">
    <property type="entry name" value="SAF_AH_GD"/>
    <property type="match status" value="1"/>
</dbReference>
<dbReference type="InterPro" id="IPR044144">
    <property type="entry name" value="SAF_UxaA/GarD"/>
</dbReference>
<proteinExistence type="inferred from homology"/>
<dbReference type="SMART" id="SM00858">
    <property type="entry name" value="SAF"/>
    <property type="match status" value="1"/>
</dbReference>
<dbReference type="AlphaFoldDB" id="X0QMC5"/>
<dbReference type="PANTHER" id="PTHR30536">
    <property type="entry name" value="ALTRONATE/GALACTARATE DEHYDRATASE"/>
    <property type="match status" value="1"/>
</dbReference>